<dbReference type="AlphaFoldDB" id="A0AAE3KS22"/>
<evidence type="ECO:0000256" key="5">
    <source>
        <dbReference type="ARBA" id="ARBA00023284"/>
    </source>
</evidence>
<dbReference type="InterPro" id="IPR017937">
    <property type="entry name" value="Thioredoxin_CS"/>
</dbReference>
<protein>
    <recommendedName>
        <fullName evidence="6 7">Thioredoxin</fullName>
    </recommendedName>
</protein>
<dbReference type="InterPro" id="IPR005746">
    <property type="entry name" value="Thioredoxin"/>
</dbReference>
<evidence type="ECO:0000256" key="3">
    <source>
        <dbReference type="ARBA" id="ARBA00022982"/>
    </source>
</evidence>
<dbReference type="EMBL" id="RJUF01000015">
    <property type="protein sequence ID" value="MCP9762832.1"/>
    <property type="molecule type" value="Genomic_DNA"/>
</dbReference>
<evidence type="ECO:0000256" key="6">
    <source>
        <dbReference type="NCBIfam" id="TIGR01068"/>
    </source>
</evidence>
<dbReference type="Gene3D" id="3.40.30.10">
    <property type="entry name" value="Glutaredoxin"/>
    <property type="match status" value="1"/>
</dbReference>
<name>A0AAE3KS22_9BACT</name>
<dbReference type="PIRSF" id="PIRSF000077">
    <property type="entry name" value="Thioredoxin"/>
    <property type="match status" value="1"/>
</dbReference>
<dbReference type="PANTHER" id="PTHR45663:SF11">
    <property type="entry name" value="GEO12009P1"/>
    <property type="match status" value="1"/>
</dbReference>
<evidence type="ECO:0000313" key="12">
    <source>
        <dbReference type="Proteomes" id="UP001204144"/>
    </source>
</evidence>
<dbReference type="Pfam" id="PF00085">
    <property type="entry name" value="Thioredoxin"/>
    <property type="match status" value="1"/>
</dbReference>
<evidence type="ECO:0000256" key="8">
    <source>
        <dbReference type="PIRSR" id="PIRSR000077-1"/>
    </source>
</evidence>
<dbReference type="InterPro" id="IPR036249">
    <property type="entry name" value="Thioredoxin-like_sf"/>
</dbReference>
<dbReference type="CDD" id="cd02947">
    <property type="entry name" value="TRX_family"/>
    <property type="match status" value="1"/>
</dbReference>
<dbReference type="PANTHER" id="PTHR45663">
    <property type="entry name" value="GEO12009P1"/>
    <property type="match status" value="1"/>
</dbReference>
<dbReference type="GO" id="GO:0005829">
    <property type="term" value="C:cytosol"/>
    <property type="evidence" value="ECO:0007669"/>
    <property type="project" value="TreeGrafter"/>
</dbReference>
<feature type="site" description="Contributes to redox potential value" evidence="8">
    <location>
        <position position="26"/>
    </location>
</feature>
<comment type="similarity">
    <text evidence="1 7">Belongs to the thioredoxin family.</text>
</comment>
<keyword evidence="4 9" id="KW-1015">Disulfide bond</keyword>
<dbReference type="PROSITE" id="PS00194">
    <property type="entry name" value="THIOREDOXIN_1"/>
    <property type="match status" value="1"/>
</dbReference>
<dbReference type="PRINTS" id="PR00421">
    <property type="entry name" value="THIOREDOXIN"/>
</dbReference>
<dbReference type="NCBIfam" id="TIGR01068">
    <property type="entry name" value="thioredoxin"/>
    <property type="match status" value="1"/>
</dbReference>
<feature type="active site" description="Nucleophile" evidence="8">
    <location>
        <position position="24"/>
    </location>
</feature>
<dbReference type="RefSeq" id="WP_255036607.1">
    <property type="nucleotide sequence ID" value="NZ_RJUF01000015.1"/>
</dbReference>
<keyword evidence="12" id="KW-1185">Reference proteome</keyword>
<feature type="site" description="Contributes to redox potential value" evidence="8">
    <location>
        <position position="25"/>
    </location>
</feature>
<feature type="active site" description="Nucleophile" evidence="8">
    <location>
        <position position="27"/>
    </location>
</feature>
<sequence length="100" mass="11239">MTGSFDELIKSEKPVLIDFSAEWCGPCKALAPILKQLAGEMGDKIRIIKIDIDKNPALQRKYNISGVPTMMVFKDGQQKWRQSGVLQLSQLKQVMNGFLN</sequence>
<feature type="site" description="Deprotonates C-terminal active site Cys" evidence="8">
    <location>
        <position position="18"/>
    </location>
</feature>
<keyword evidence="5 9" id="KW-0676">Redox-active center</keyword>
<dbReference type="PROSITE" id="PS51352">
    <property type="entry name" value="THIOREDOXIN_2"/>
    <property type="match status" value="1"/>
</dbReference>
<proteinExistence type="inferred from homology"/>
<evidence type="ECO:0000313" key="11">
    <source>
        <dbReference type="EMBL" id="MCP9762832.1"/>
    </source>
</evidence>
<dbReference type="InterPro" id="IPR013766">
    <property type="entry name" value="Thioredoxin_domain"/>
</dbReference>
<evidence type="ECO:0000256" key="4">
    <source>
        <dbReference type="ARBA" id="ARBA00023157"/>
    </source>
</evidence>
<evidence type="ECO:0000256" key="2">
    <source>
        <dbReference type="ARBA" id="ARBA00022448"/>
    </source>
</evidence>
<evidence type="ECO:0000256" key="9">
    <source>
        <dbReference type="PIRSR" id="PIRSR000077-4"/>
    </source>
</evidence>
<dbReference type="GO" id="GO:0015035">
    <property type="term" value="F:protein-disulfide reductase activity"/>
    <property type="evidence" value="ECO:0007669"/>
    <property type="project" value="UniProtKB-UniRule"/>
</dbReference>
<keyword evidence="2" id="KW-0813">Transport</keyword>
<reference evidence="11 12" key="1">
    <citation type="submission" date="2018-11" db="EMBL/GenBank/DDBJ databases">
        <title>Novel bacteria species description.</title>
        <authorList>
            <person name="Han J.-H."/>
        </authorList>
    </citation>
    <scope>NUCLEOTIDE SEQUENCE [LARGE SCALE GENOMIC DNA]</scope>
    <source>
        <strain evidence="11 12">KCTC23259</strain>
    </source>
</reference>
<feature type="domain" description="Thioredoxin" evidence="10">
    <location>
        <begin position="1"/>
        <end position="100"/>
    </location>
</feature>
<evidence type="ECO:0000259" key="10">
    <source>
        <dbReference type="PROSITE" id="PS51352"/>
    </source>
</evidence>
<gene>
    <name evidence="11" type="primary">trxA</name>
    <name evidence="11" type="ORF">EGI31_07670</name>
</gene>
<keyword evidence="3" id="KW-0249">Electron transport</keyword>
<organism evidence="11 12">
    <name type="scientific">Lacihabitans soyangensis</name>
    <dbReference type="NCBI Taxonomy" id="869394"/>
    <lineage>
        <taxon>Bacteria</taxon>
        <taxon>Pseudomonadati</taxon>
        <taxon>Bacteroidota</taxon>
        <taxon>Cytophagia</taxon>
        <taxon>Cytophagales</taxon>
        <taxon>Leadbetterellaceae</taxon>
        <taxon>Lacihabitans</taxon>
    </lineage>
</organism>
<evidence type="ECO:0000256" key="7">
    <source>
        <dbReference type="PIRNR" id="PIRNR000077"/>
    </source>
</evidence>
<dbReference type="GO" id="GO:0045454">
    <property type="term" value="P:cell redox homeostasis"/>
    <property type="evidence" value="ECO:0007669"/>
    <property type="project" value="TreeGrafter"/>
</dbReference>
<comment type="caution">
    <text evidence="11">The sequence shown here is derived from an EMBL/GenBank/DDBJ whole genome shotgun (WGS) entry which is preliminary data.</text>
</comment>
<feature type="disulfide bond" description="Redox-active" evidence="9">
    <location>
        <begin position="24"/>
        <end position="27"/>
    </location>
</feature>
<dbReference type="SUPFAM" id="SSF52833">
    <property type="entry name" value="Thioredoxin-like"/>
    <property type="match status" value="1"/>
</dbReference>
<dbReference type="Proteomes" id="UP001204144">
    <property type="component" value="Unassembled WGS sequence"/>
</dbReference>
<dbReference type="FunFam" id="3.40.30.10:FF:000001">
    <property type="entry name" value="Thioredoxin"/>
    <property type="match status" value="1"/>
</dbReference>
<evidence type="ECO:0000256" key="1">
    <source>
        <dbReference type="ARBA" id="ARBA00008987"/>
    </source>
</evidence>
<accession>A0AAE3KS22</accession>